<dbReference type="RefSeq" id="WP_144638498.1">
    <property type="nucleotide sequence ID" value="NZ_BNAX01000002.1"/>
</dbReference>
<dbReference type="SUPFAM" id="SSF50249">
    <property type="entry name" value="Nucleic acid-binding proteins"/>
    <property type="match status" value="1"/>
</dbReference>
<dbReference type="Gene3D" id="2.40.50.140">
    <property type="entry name" value="Nucleic acid-binding proteins"/>
    <property type="match status" value="1"/>
</dbReference>
<comment type="caution">
    <text evidence="3">The sequence shown here is derived from an EMBL/GenBank/DDBJ whole genome shotgun (WGS) entry which is preliminary data.</text>
</comment>
<dbReference type="EMBL" id="VJZA01000020">
    <property type="protein sequence ID" value="TVT22162.1"/>
    <property type="molecule type" value="Genomic_DNA"/>
</dbReference>
<proteinExistence type="predicted"/>
<sequence length="157" mass="17368">MALGETTVTVVGFVDSELEVKRVGDEGHEVVTFLLRSIERRFDKEKREWGDGRHLAVRVKCRRRLALAARSALQEADPVLVTGRMSTRVHAEERGQPRSLPEVEASAIGLNLMFCVAPIRRPKQASVSVSPGPGKWQRRALVEREALMSTAEPVSAA</sequence>
<evidence type="ECO:0000313" key="3">
    <source>
        <dbReference type="EMBL" id="TVT22162.1"/>
    </source>
</evidence>
<dbReference type="Proteomes" id="UP000318578">
    <property type="component" value="Unassembled WGS sequence"/>
</dbReference>
<keyword evidence="1 2" id="KW-0238">DNA-binding</keyword>
<dbReference type="AlphaFoldDB" id="A0A558AD21"/>
<dbReference type="PROSITE" id="PS50935">
    <property type="entry name" value="SSB"/>
    <property type="match status" value="1"/>
</dbReference>
<keyword evidence="4" id="KW-1185">Reference proteome</keyword>
<dbReference type="InterPro" id="IPR000424">
    <property type="entry name" value="Primosome_PriB/ssb"/>
</dbReference>
<reference evidence="3 4" key="1">
    <citation type="submission" date="2019-07" db="EMBL/GenBank/DDBJ databases">
        <title>New species of Amycolatopsis and Streptomyces.</title>
        <authorList>
            <person name="Duangmal K."/>
            <person name="Teo W.F.A."/>
            <person name="Lipun K."/>
        </authorList>
    </citation>
    <scope>NUCLEOTIDE SEQUENCE [LARGE SCALE GENOMIC DNA]</scope>
    <source>
        <strain evidence="3 4">JCM 30562</strain>
    </source>
</reference>
<evidence type="ECO:0000256" key="2">
    <source>
        <dbReference type="PROSITE-ProRule" id="PRU00252"/>
    </source>
</evidence>
<evidence type="ECO:0000256" key="1">
    <source>
        <dbReference type="ARBA" id="ARBA00023125"/>
    </source>
</evidence>
<name>A0A558AD21_9PSEU</name>
<accession>A0A558AD21</accession>
<dbReference type="InterPro" id="IPR012340">
    <property type="entry name" value="NA-bd_OB-fold"/>
</dbReference>
<gene>
    <name evidence="3" type="ORF">FNH06_14440</name>
</gene>
<dbReference type="GO" id="GO:0003697">
    <property type="term" value="F:single-stranded DNA binding"/>
    <property type="evidence" value="ECO:0007669"/>
    <property type="project" value="InterPro"/>
</dbReference>
<organism evidence="3 4">
    <name type="scientific">Amycolatopsis acidiphila</name>
    <dbReference type="NCBI Taxonomy" id="715473"/>
    <lineage>
        <taxon>Bacteria</taxon>
        <taxon>Bacillati</taxon>
        <taxon>Actinomycetota</taxon>
        <taxon>Actinomycetes</taxon>
        <taxon>Pseudonocardiales</taxon>
        <taxon>Pseudonocardiaceae</taxon>
        <taxon>Amycolatopsis</taxon>
    </lineage>
</organism>
<evidence type="ECO:0000313" key="4">
    <source>
        <dbReference type="Proteomes" id="UP000318578"/>
    </source>
</evidence>
<dbReference type="Pfam" id="PF00436">
    <property type="entry name" value="SSB"/>
    <property type="match status" value="1"/>
</dbReference>
<protein>
    <submittedName>
        <fullName evidence="3">Single-stranded DNA-binding protein</fullName>
    </submittedName>
</protein>
<dbReference type="OrthoDB" id="9809878at2"/>